<evidence type="ECO:0000256" key="1">
    <source>
        <dbReference type="SAM" id="Phobius"/>
    </source>
</evidence>
<reference evidence="2 3" key="1">
    <citation type="journal article" date="2013" name="Genome Announc.">
        <title>Draft Genome Sequence of the Psychrophilic and Alkaliphilic Rhodonellum psychrophilum Strain GCM71T.</title>
        <authorList>
            <person name="Hauptmann A.L."/>
            <person name="Glaring M.A."/>
            <person name="Hallin P.F."/>
            <person name="Prieme A."/>
            <person name="Stougaard P."/>
        </authorList>
    </citation>
    <scope>NUCLEOTIDE SEQUENCE [LARGE SCALE GENOMIC DNA]</scope>
    <source>
        <strain evidence="2 3">GCM71</strain>
    </source>
</reference>
<organism evidence="2 3">
    <name type="scientific">Rhodonellum psychrophilum GCM71 = DSM 17998</name>
    <dbReference type="NCBI Taxonomy" id="1123057"/>
    <lineage>
        <taxon>Bacteria</taxon>
        <taxon>Pseudomonadati</taxon>
        <taxon>Bacteroidota</taxon>
        <taxon>Cytophagia</taxon>
        <taxon>Cytophagales</taxon>
        <taxon>Cytophagaceae</taxon>
        <taxon>Rhodonellum</taxon>
    </lineage>
</organism>
<comment type="caution">
    <text evidence="2">The sequence shown here is derived from an EMBL/GenBank/DDBJ whole genome shotgun (WGS) entry which is preliminary data.</text>
</comment>
<dbReference type="EMBL" id="AWXR01000018">
    <property type="protein sequence ID" value="ERM83087.1"/>
    <property type="molecule type" value="Genomic_DNA"/>
</dbReference>
<feature type="transmembrane region" description="Helical" evidence="1">
    <location>
        <begin position="39"/>
        <end position="58"/>
    </location>
</feature>
<sequence length="59" mass="6844">MLSNFGALTLRKFKIFIWPIFREKDADHQDAMIQIHSTLFFQVIFAVETVICIINSTLA</sequence>
<keyword evidence="3" id="KW-1185">Reference proteome</keyword>
<keyword evidence="1" id="KW-1133">Transmembrane helix</keyword>
<name>U5C4F4_9BACT</name>
<evidence type="ECO:0000313" key="2">
    <source>
        <dbReference type="EMBL" id="ERM83087.1"/>
    </source>
</evidence>
<protein>
    <submittedName>
        <fullName evidence="2">Uncharacterized protein</fullName>
    </submittedName>
</protein>
<dbReference type="AlphaFoldDB" id="U5C4F4"/>
<evidence type="ECO:0000313" key="3">
    <source>
        <dbReference type="Proteomes" id="UP000016843"/>
    </source>
</evidence>
<proteinExistence type="predicted"/>
<keyword evidence="1" id="KW-0812">Transmembrane</keyword>
<keyword evidence="1" id="KW-0472">Membrane</keyword>
<gene>
    <name evidence="2" type="ORF">P872_06330</name>
</gene>
<accession>U5C4F4</accession>
<dbReference type="Proteomes" id="UP000016843">
    <property type="component" value="Unassembled WGS sequence"/>
</dbReference>